<dbReference type="GO" id="GO:0000460">
    <property type="term" value="P:maturation of 5.8S rRNA"/>
    <property type="evidence" value="ECO:0007669"/>
    <property type="project" value="TreeGrafter"/>
</dbReference>
<comment type="caution">
    <text evidence="3">The sequence shown here is derived from an EMBL/GenBank/DDBJ whole genome shotgun (WGS) entry which is preliminary data.</text>
</comment>
<comment type="similarity">
    <text evidence="1">Belongs to the RRP15 family.</text>
</comment>
<feature type="compositionally biased region" description="Basic residues" evidence="2">
    <location>
        <begin position="1"/>
        <end position="12"/>
    </location>
</feature>
<dbReference type="Proteomes" id="UP000383932">
    <property type="component" value="Unassembled WGS sequence"/>
</dbReference>
<dbReference type="GO" id="GO:0030687">
    <property type="term" value="C:preribosome, large subunit precursor"/>
    <property type="evidence" value="ECO:0007669"/>
    <property type="project" value="TreeGrafter"/>
</dbReference>
<feature type="region of interest" description="Disordered" evidence="2">
    <location>
        <begin position="1"/>
        <end position="120"/>
    </location>
</feature>
<sequence length="255" mass="27509">MAPATKRARKAKPSGNLSSKGPKYKSPSLSEESVIREGDEASGGENDDLGSDDDMIAGSESSTDTETEIYRAQNTKSKKTSKRKHRATSPTPFGRTLEALLATPTPSGTQPGVPLALKPSIARKKNDEKLEVKAKRVLEIEKKEREERGRVQDVIGGWDNENERSLRKVAQRGVVHLFNAIQQAQAASAASLEENKKLRGSGKPTLPAPSPHEIGVNKSGRAKTKDKALTKDASTSLDKNTFLDAIRSGGVVRQS</sequence>
<dbReference type="OrthoDB" id="20949at2759"/>
<organism evidence="3 4">
    <name type="scientific">Ceratobasidium theobromae</name>
    <dbReference type="NCBI Taxonomy" id="1582974"/>
    <lineage>
        <taxon>Eukaryota</taxon>
        <taxon>Fungi</taxon>
        <taxon>Dikarya</taxon>
        <taxon>Basidiomycota</taxon>
        <taxon>Agaricomycotina</taxon>
        <taxon>Agaricomycetes</taxon>
        <taxon>Cantharellales</taxon>
        <taxon>Ceratobasidiaceae</taxon>
        <taxon>Ceratobasidium</taxon>
    </lineage>
</organism>
<evidence type="ECO:0000313" key="4">
    <source>
        <dbReference type="Proteomes" id="UP000383932"/>
    </source>
</evidence>
<evidence type="ECO:0000256" key="1">
    <source>
        <dbReference type="ARBA" id="ARBA00007462"/>
    </source>
</evidence>
<dbReference type="PANTHER" id="PTHR13245">
    <property type="entry name" value="RRP15-LIKE PROTEIN"/>
    <property type="match status" value="1"/>
</dbReference>
<dbReference type="AlphaFoldDB" id="A0A5N5QS33"/>
<feature type="region of interest" description="Disordered" evidence="2">
    <location>
        <begin position="186"/>
        <end position="234"/>
    </location>
</feature>
<keyword evidence="4" id="KW-1185">Reference proteome</keyword>
<evidence type="ECO:0008006" key="5">
    <source>
        <dbReference type="Google" id="ProtNLM"/>
    </source>
</evidence>
<dbReference type="Pfam" id="PF07890">
    <property type="entry name" value="Rrp15p"/>
    <property type="match status" value="1"/>
</dbReference>
<gene>
    <name evidence="3" type="ORF">CTheo_2138</name>
</gene>
<dbReference type="InterPro" id="IPR012459">
    <property type="entry name" value="Rrp15"/>
</dbReference>
<dbReference type="GO" id="GO:0000470">
    <property type="term" value="P:maturation of LSU-rRNA"/>
    <property type="evidence" value="ECO:0007669"/>
    <property type="project" value="TreeGrafter"/>
</dbReference>
<evidence type="ECO:0000256" key="2">
    <source>
        <dbReference type="SAM" id="MobiDB-lite"/>
    </source>
</evidence>
<accession>A0A5N5QS33</accession>
<dbReference type="EMBL" id="SSOP01000021">
    <property type="protein sequence ID" value="KAB5594361.1"/>
    <property type="molecule type" value="Genomic_DNA"/>
</dbReference>
<protein>
    <recommendedName>
        <fullName evidence="5">Rrp15p-domain-containing protein</fullName>
    </recommendedName>
</protein>
<feature type="compositionally biased region" description="Acidic residues" evidence="2">
    <location>
        <begin position="40"/>
        <end position="55"/>
    </location>
</feature>
<feature type="compositionally biased region" description="Basic residues" evidence="2">
    <location>
        <begin position="76"/>
        <end position="87"/>
    </location>
</feature>
<proteinExistence type="inferred from homology"/>
<dbReference type="PANTHER" id="PTHR13245:SF14">
    <property type="entry name" value="RRP15-LIKE PROTEIN"/>
    <property type="match status" value="1"/>
</dbReference>
<evidence type="ECO:0000313" key="3">
    <source>
        <dbReference type="EMBL" id="KAB5594361.1"/>
    </source>
</evidence>
<reference evidence="3 4" key="1">
    <citation type="journal article" date="2019" name="Fungal Biol. Biotechnol.">
        <title>Draft genome sequence of fastidious pathogen Ceratobasidium theobromae, which causes vascular-streak dieback in Theobroma cacao.</title>
        <authorList>
            <person name="Ali S.S."/>
            <person name="Asman A."/>
            <person name="Shao J."/>
            <person name="Firmansyah A.P."/>
            <person name="Susilo A.W."/>
            <person name="Rosmana A."/>
            <person name="McMahon P."/>
            <person name="Junaid M."/>
            <person name="Guest D."/>
            <person name="Kheng T.Y."/>
            <person name="Meinhardt L.W."/>
            <person name="Bailey B.A."/>
        </authorList>
    </citation>
    <scope>NUCLEOTIDE SEQUENCE [LARGE SCALE GENOMIC DNA]</scope>
    <source>
        <strain evidence="3 4">CT2</strain>
    </source>
</reference>
<name>A0A5N5QS33_9AGAM</name>